<dbReference type="PANTHER" id="PTHR30204">
    <property type="entry name" value="REDOX-CYCLING DRUG-SENSING TRANSCRIPTIONAL ACTIVATOR SOXR"/>
    <property type="match status" value="1"/>
</dbReference>
<feature type="region of interest" description="Disordered" evidence="2">
    <location>
        <begin position="314"/>
        <end position="343"/>
    </location>
</feature>
<keyword evidence="1" id="KW-0238">DNA-binding</keyword>
<dbReference type="EMBL" id="JAAGNA010000066">
    <property type="protein sequence ID" value="NEC47337.1"/>
    <property type="molecule type" value="Genomic_DNA"/>
</dbReference>
<dbReference type="Pfam" id="PF13411">
    <property type="entry name" value="MerR_1"/>
    <property type="match status" value="1"/>
</dbReference>
<sequence>MGARDDELWGIGELAARAGVTVKTVRFYSDRGLLPEASRSAGGHRRYGADALDRLRLIRSLRTLGLPVPEVRRVLDEEDAADCAGEVLEGAVAERLRELGTEIRALRWREAALRLVQESAPGERADRLRLIGVLSVPPSTAPLVRFWRGWLPPRMPRRSVDAFLDVAVPQPPDDPAPAQVLAFARLNALTLGPCPGVTQPQPQAHRAVGARGAAVLYAGLAEAYELAGVQLRRGREPRPGEALDCFVDAYTSAYGVRDCERFRRGLAGQLAVDPRIDRYWELVAEVVTRPGRRPGPTPGTAHDWLLAALAAQTGTPTTTAVRPRARWSSDTENPLGEHHPTTR</sequence>
<accession>A0A9X5CEV8</accession>
<gene>
    <name evidence="4" type="ORF">G3I18_01855</name>
</gene>
<reference evidence="4 5" key="1">
    <citation type="submission" date="2020-01" db="EMBL/GenBank/DDBJ databases">
        <title>Insect and environment-associated Actinomycetes.</title>
        <authorList>
            <person name="Currrie C."/>
            <person name="Chevrette M."/>
            <person name="Carlson C."/>
            <person name="Stubbendieck R."/>
            <person name="Wendt-Pienkowski E."/>
        </authorList>
    </citation>
    <scope>NUCLEOTIDE SEQUENCE [LARGE SCALE GENOMIC DNA]</scope>
    <source>
        <strain evidence="4 5">SID8189</strain>
    </source>
</reference>
<dbReference type="Proteomes" id="UP000471745">
    <property type="component" value="Unassembled WGS sequence"/>
</dbReference>
<dbReference type="GO" id="GO:0003677">
    <property type="term" value="F:DNA binding"/>
    <property type="evidence" value="ECO:0007669"/>
    <property type="project" value="UniProtKB-KW"/>
</dbReference>
<feature type="domain" description="HTH merR-type" evidence="3">
    <location>
        <begin position="8"/>
        <end position="77"/>
    </location>
</feature>
<evidence type="ECO:0000256" key="2">
    <source>
        <dbReference type="SAM" id="MobiDB-lite"/>
    </source>
</evidence>
<evidence type="ECO:0000259" key="3">
    <source>
        <dbReference type="PROSITE" id="PS50937"/>
    </source>
</evidence>
<keyword evidence="5" id="KW-1185">Reference proteome</keyword>
<dbReference type="CDD" id="cd00592">
    <property type="entry name" value="HTH_MerR-like"/>
    <property type="match status" value="1"/>
</dbReference>
<dbReference type="RefSeq" id="WP_163085433.1">
    <property type="nucleotide sequence ID" value="NZ_JAAGNA010000066.1"/>
</dbReference>
<dbReference type="GO" id="GO:0003700">
    <property type="term" value="F:DNA-binding transcription factor activity"/>
    <property type="evidence" value="ECO:0007669"/>
    <property type="project" value="InterPro"/>
</dbReference>
<dbReference type="InterPro" id="IPR047057">
    <property type="entry name" value="MerR_fam"/>
</dbReference>
<evidence type="ECO:0000256" key="1">
    <source>
        <dbReference type="ARBA" id="ARBA00023125"/>
    </source>
</evidence>
<dbReference type="PANTHER" id="PTHR30204:SF93">
    <property type="entry name" value="HTH MERR-TYPE DOMAIN-CONTAINING PROTEIN"/>
    <property type="match status" value="1"/>
</dbReference>
<dbReference type="AlphaFoldDB" id="A0A9X5CEV8"/>
<dbReference type="SMART" id="SM00422">
    <property type="entry name" value="HTH_MERR"/>
    <property type="match status" value="1"/>
</dbReference>
<dbReference type="PROSITE" id="PS50937">
    <property type="entry name" value="HTH_MERR_2"/>
    <property type="match status" value="1"/>
</dbReference>
<dbReference type="InterPro" id="IPR000551">
    <property type="entry name" value="MerR-type_HTH_dom"/>
</dbReference>
<dbReference type="PRINTS" id="PR00040">
    <property type="entry name" value="HTHMERR"/>
</dbReference>
<evidence type="ECO:0000313" key="5">
    <source>
        <dbReference type="Proteomes" id="UP000471745"/>
    </source>
</evidence>
<dbReference type="Gene3D" id="1.10.1660.10">
    <property type="match status" value="1"/>
</dbReference>
<dbReference type="InterPro" id="IPR009061">
    <property type="entry name" value="DNA-bd_dom_put_sf"/>
</dbReference>
<name>A0A9X5CEV8_9ACTN</name>
<dbReference type="SUPFAM" id="SSF46955">
    <property type="entry name" value="Putative DNA-binding domain"/>
    <property type="match status" value="1"/>
</dbReference>
<protein>
    <submittedName>
        <fullName evidence="4">MerR family transcriptional regulator</fullName>
    </submittedName>
</protein>
<comment type="caution">
    <text evidence="4">The sequence shown here is derived from an EMBL/GenBank/DDBJ whole genome shotgun (WGS) entry which is preliminary data.</text>
</comment>
<organism evidence="4 5">
    <name type="scientific">Actinospica acidiphila</name>
    <dbReference type="NCBI Taxonomy" id="304899"/>
    <lineage>
        <taxon>Bacteria</taxon>
        <taxon>Bacillati</taxon>
        <taxon>Actinomycetota</taxon>
        <taxon>Actinomycetes</taxon>
        <taxon>Catenulisporales</taxon>
        <taxon>Actinospicaceae</taxon>
        <taxon>Actinospica</taxon>
    </lineage>
</organism>
<evidence type="ECO:0000313" key="4">
    <source>
        <dbReference type="EMBL" id="NEC47337.1"/>
    </source>
</evidence>
<proteinExistence type="predicted"/>